<dbReference type="GO" id="GO:0006334">
    <property type="term" value="P:nucleosome assembly"/>
    <property type="evidence" value="ECO:0007669"/>
    <property type="project" value="TreeGrafter"/>
</dbReference>
<proteinExistence type="predicted"/>
<dbReference type="GO" id="GO:0006335">
    <property type="term" value="P:DNA replication-dependent chromatin assembly"/>
    <property type="evidence" value="ECO:0007669"/>
    <property type="project" value="InterPro"/>
</dbReference>
<dbReference type="Proteomes" id="UP001205105">
    <property type="component" value="Unassembled WGS sequence"/>
</dbReference>
<name>A0AAD5E0V3_9CHLO</name>
<dbReference type="PANTHER" id="PTHR15271:SF4">
    <property type="entry name" value="CHROMATIN ASSEMBLY FACTOR 1 SUBUNIT B"/>
    <property type="match status" value="1"/>
</dbReference>
<dbReference type="AlphaFoldDB" id="A0AAD5E0V3"/>
<dbReference type="Gene3D" id="2.130.10.10">
    <property type="entry name" value="YVTN repeat-like/Quinoprotein amine dehydrogenase"/>
    <property type="match status" value="1"/>
</dbReference>
<feature type="compositionally biased region" description="Low complexity" evidence="1">
    <location>
        <begin position="441"/>
        <end position="452"/>
    </location>
</feature>
<feature type="compositionally biased region" description="Low complexity" evidence="1">
    <location>
        <begin position="481"/>
        <end position="494"/>
    </location>
</feature>
<dbReference type="EMBL" id="JADXDR010000033">
    <property type="protein sequence ID" value="KAI7844139.1"/>
    <property type="molecule type" value="Genomic_DNA"/>
</dbReference>
<evidence type="ECO:0000313" key="2">
    <source>
        <dbReference type="EMBL" id="KAI7844139.1"/>
    </source>
</evidence>
<feature type="region of interest" description="Disordered" evidence="1">
    <location>
        <begin position="318"/>
        <end position="533"/>
    </location>
</feature>
<keyword evidence="3" id="KW-1185">Reference proteome</keyword>
<organism evidence="2 3">
    <name type="scientific">Chlorella ohadii</name>
    <dbReference type="NCBI Taxonomy" id="2649997"/>
    <lineage>
        <taxon>Eukaryota</taxon>
        <taxon>Viridiplantae</taxon>
        <taxon>Chlorophyta</taxon>
        <taxon>core chlorophytes</taxon>
        <taxon>Trebouxiophyceae</taxon>
        <taxon>Chlorellales</taxon>
        <taxon>Chlorellaceae</taxon>
        <taxon>Chlorella clade</taxon>
        <taxon>Chlorella</taxon>
    </lineage>
</organism>
<sequence length="555" mass="55498">MARRLADMLVHPAAGSSQCSPWSPPGRTATQQQKPVAADGLLVGTPSTSAEQLGCKASAAGTAQEPASSSLALPCSRGCPAAPPPPELAWHVAACELERPELRPDPAGGWQQLQQQQLSASSLPPRLRELFVDPSHIEIVSGLRGRLGEGASGYVVKARFQQDVAAAKVFDLSKSRELRSALPLAVLGHLHYDSITDLAWSSDGQYLAISSRDCYCSIAAFDAGELGKPLPASQLPAHIAKRVASAQRMAAPVAMAAPAARTAAAPSAAKAAATPSTAKPATVAEAAAATAAEPASTARQQPEAAVASAPPVVAAAAPAAQRKRIQPEPVSAAPAAGAAGGSAAEAAAPQPGEQPAAKKARRITPETVGPAPAVVGDSQQGGLDLRSYPEPPASAKPVRRITAEPVGAPSGGPGSASGAQPAKPPRRITAEPIGPLPGAAPPSAAKSAGLPAESAVSGKLAKRITPTPLHTADSTGRPFSAAAAANQACAQPAPSEMSRDGCPPASARRITPVPVGAAQALPPGEERTASVAPKPSGIAALAAALGAQAAHQRQQ</sequence>
<feature type="compositionally biased region" description="Low complexity" evidence="1">
    <location>
        <begin position="331"/>
        <end position="357"/>
    </location>
</feature>
<dbReference type="InterPro" id="IPR036322">
    <property type="entry name" value="WD40_repeat_dom_sf"/>
</dbReference>
<reference evidence="2" key="1">
    <citation type="submission" date="2020-11" db="EMBL/GenBank/DDBJ databases">
        <title>Chlorella ohadii genome sequencing and assembly.</title>
        <authorList>
            <person name="Murik O."/>
            <person name="Treves H."/>
            <person name="Kedem I."/>
            <person name="Shotland Y."/>
            <person name="Kaplan A."/>
        </authorList>
    </citation>
    <scope>NUCLEOTIDE SEQUENCE</scope>
    <source>
        <strain evidence="2">1</strain>
    </source>
</reference>
<dbReference type="InterPro" id="IPR045145">
    <property type="entry name" value="PTHR15271"/>
</dbReference>
<gene>
    <name evidence="2" type="ORF">COHA_002274</name>
</gene>
<dbReference type="GO" id="GO:0033186">
    <property type="term" value="C:CAF-1 complex"/>
    <property type="evidence" value="ECO:0007669"/>
    <property type="project" value="TreeGrafter"/>
</dbReference>
<comment type="caution">
    <text evidence="2">The sequence shown here is derived from an EMBL/GenBank/DDBJ whole genome shotgun (WGS) entry which is preliminary data.</text>
</comment>
<dbReference type="SUPFAM" id="SSF50978">
    <property type="entry name" value="WD40 repeat-like"/>
    <property type="match status" value="1"/>
</dbReference>
<evidence type="ECO:0000313" key="3">
    <source>
        <dbReference type="Proteomes" id="UP001205105"/>
    </source>
</evidence>
<evidence type="ECO:0000256" key="1">
    <source>
        <dbReference type="SAM" id="MobiDB-lite"/>
    </source>
</evidence>
<dbReference type="GO" id="GO:0005634">
    <property type="term" value="C:nucleus"/>
    <property type="evidence" value="ECO:0007669"/>
    <property type="project" value="TreeGrafter"/>
</dbReference>
<protein>
    <submittedName>
        <fullName evidence="2">Uncharacterized protein</fullName>
    </submittedName>
</protein>
<accession>A0AAD5E0V3</accession>
<feature type="region of interest" description="Disordered" evidence="1">
    <location>
        <begin position="1"/>
        <end position="34"/>
    </location>
</feature>
<dbReference type="PANTHER" id="PTHR15271">
    <property type="entry name" value="CHROMATIN ASSEMBLY FACTOR 1 SUBUNIT B"/>
    <property type="match status" value="1"/>
</dbReference>
<dbReference type="InterPro" id="IPR015943">
    <property type="entry name" value="WD40/YVTN_repeat-like_dom_sf"/>
</dbReference>